<dbReference type="RefSeq" id="WP_119497404.1">
    <property type="nucleotide sequence ID" value="NZ_NRJH01000052.1"/>
</dbReference>
<organism evidence="1 2">
    <name type="scientific">Psittacicella melopsittaci</name>
    <dbReference type="NCBI Taxonomy" id="2028576"/>
    <lineage>
        <taxon>Bacteria</taxon>
        <taxon>Pseudomonadati</taxon>
        <taxon>Pseudomonadota</taxon>
        <taxon>Gammaproteobacteria</taxon>
        <taxon>Pasteurellales</taxon>
        <taxon>Psittacicellaceae</taxon>
        <taxon>Psittacicella</taxon>
    </lineage>
</organism>
<keyword evidence="2" id="KW-1185">Reference proteome</keyword>
<accession>A0A3A1Y3N9</accession>
<sequence length="570" mass="65201">MELRYLSEIPLSTFLQKLSLLWQRLPPESSAIIQLGNPNISQAHVDAYLEATCQAQANNLGFTWLASQQLNISKLFPLKSGFAVYNKDLKGQSLQFYPDFKQAKANIAYPNKLYTYFSEQEYNLAFNPRAQLATEFDFTQNSNFVSLLPEFLWQNLVFQDNLSLDSYALALWAGEINSTLSYPEERAVQHAAENLAFSISSFWKNAPLYFAQNYALQQLNYYAQGYNLNELSFAINPLKIEKISYKKRLPLQKAINPDYFHADLTTILTKQHNLDEQSALSKSLHEPYLAYLQQLHQHFDLTEQALAIEGQGSYLGYQAKVKRVLYLHQDNKQATKPVHDNPERKRGAQATNNHDHLLTDLNLDHKHQFLDYKEQVELSTKLELVQQLELNTQRSLRPGISLAQAVLSGILNSNCRFSQLVQEVQPSIIRLFPLIYLQKNNKHLVKLEEQLNLEATSLWESLFSAIYQALSKRKTAQFTANEQLNNTYTSLFASQALLEVRKNQPQAQFSCQDFTISVENLHTGLLISPDTRLETGMAIAITYQVGNISQTDSYIIADNLVLRKKLTVNL</sequence>
<dbReference type="OrthoDB" id="5674548at2"/>
<dbReference type="EMBL" id="NRJH01000052">
    <property type="protein sequence ID" value="RIY31866.1"/>
    <property type="molecule type" value="Genomic_DNA"/>
</dbReference>
<protein>
    <submittedName>
        <fullName evidence="1">Uncharacterized protein</fullName>
    </submittedName>
</protein>
<dbReference type="AlphaFoldDB" id="A0A3A1Y3N9"/>
<reference evidence="1 2" key="1">
    <citation type="submission" date="2017-08" db="EMBL/GenBank/DDBJ databases">
        <title>Reclassification of Bisgaard taxon 37 and 44.</title>
        <authorList>
            <person name="Christensen H."/>
        </authorList>
    </citation>
    <scope>NUCLEOTIDE SEQUENCE [LARGE SCALE GENOMIC DNA]</scope>
    <source>
        <strain evidence="1 2">B96_4</strain>
    </source>
</reference>
<proteinExistence type="predicted"/>
<evidence type="ECO:0000313" key="1">
    <source>
        <dbReference type="EMBL" id="RIY31866.1"/>
    </source>
</evidence>
<comment type="caution">
    <text evidence="1">The sequence shown here is derived from an EMBL/GenBank/DDBJ whole genome shotgun (WGS) entry which is preliminary data.</text>
</comment>
<dbReference type="Proteomes" id="UP000266258">
    <property type="component" value="Unassembled WGS sequence"/>
</dbReference>
<evidence type="ECO:0000313" key="2">
    <source>
        <dbReference type="Proteomes" id="UP000266258"/>
    </source>
</evidence>
<gene>
    <name evidence="1" type="ORF">CJP74_06180</name>
</gene>
<name>A0A3A1Y3N9_9GAMM</name>